<keyword evidence="1" id="KW-1133">Transmembrane helix</keyword>
<gene>
    <name evidence="2" type="ORF">FHR70_000906</name>
</gene>
<evidence type="ECO:0000313" key="3">
    <source>
        <dbReference type="Proteomes" id="UP000532010"/>
    </source>
</evidence>
<dbReference type="EMBL" id="JACHWB010000001">
    <property type="protein sequence ID" value="MBB3017866.1"/>
    <property type="molecule type" value="Genomic_DNA"/>
</dbReference>
<reference evidence="2 3" key="1">
    <citation type="submission" date="2020-08" db="EMBL/GenBank/DDBJ databases">
        <title>The Agave Microbiome: Exploring the role of microbial communities in plant adaptations to desert environments.</title>
        <authorList>
            <person name="Partida-Martinez L.P."/>
        </authorList>
    </citation>
    <scope>NUCLEOTIDE SEQUENCE [LARGE SCALE GENOMIC DNA]</scope>
    <source>
        <strain evidence="2 3">AT3.9</strain>
    </source>
</reference>
<keyword evidence="1" id="KW-0812">Transmembrane</keyword>
<evidence type="ECO:0000313" key="2">
    <source>
        <dbReference type="EMBL" id="MBB3017866.1"/>
    </source>
</evidence>
<accession>A0A7W4VJC9</accession>
<proteinExistence type="predicted"/>
<keyword evidence="3" id="KW-1185">Reference proteome</keyword>
<feature type="transmembrane region" description="Helical" evidence="1">
    <location>
        <begin position="12"/>
        <end position="32"/>
    </location>
</feature>
<evidence type="ECO:0000256" key="1">
    <source>
        <dbReference type="SAM" id="Phobius"/>
    </source>
</evidence>
<comment type="caution">
    <text evidence="2">The sequence shown here is derived from an EMBL/GenBank/DDBJ whole genome shotgun (WGS) entry which is preliminary data.</text>
</comment>
<keyword evidence="1" id="KW-0472">Membrane</keyword>
<protein>
    <submittedName>
        <fullName evidence="2">Uncharacterized protein</fullName>
    </submittedName>
</protein>
<sequence>MYLTSNLDWTAKLNIAAVCVSSSFIVAVVAGLF</sequence>
<dbReference type="Proteomes" id="UP000532010">
    <property type="component" value="Unassembled WGS sequence"/>
</dbReference>
<name>A0A7W4VJC9_9HYPH</name>
<organism evidence="2 3">
    <name type="scientific">Microvirga lupini</name>
    <dbReference type="NCBI Taxonomy" id="420324"/>
    <lineage>
        <taxon>Bacteria</taxon>
        <taxon>Pseudomonadati</taxon>
        <taxon>Pseudomonadota</taxon>
        <taxon>Alphaproteobacteria</taxon>
        <taxon>Hyphomicrobiales</taxon>
        <taxon>Methylobacteriaceae</taxon>
        <taxon>Microvirga</taxon>
    </lineage>
</organism>
<dbReference type="AlphaFoldDB" id="A0A7W4VJC9"/>